<dbReference type="EMBL" id="QWEH01000007">
    <property type="protein sequence ID" value="RHW31959.1"/>
    <property type="molecule type" value="Genomic_DNA"/>
</dbReference>
<organism evidence="2 3">
    <name type="scientific">Oceanobacillus profundus</name>
    <dbReference type="NCBI Taxonomy" id="372463"/>
    <lineage>
        <taxon>Bacteria</taxon>
        <taxon>Bacillati</taxon>
        <taxon>Bacillota</taxon>
        <taxon>Bacilli</taxon>
        <taxon>Bacillales</taxon>
        <taxon>Bacillaceae</taxon>
        <taxon>Oceanobacillus</taxon>
    </lineage>
</organism>
<sequence>MKNQTAKSLSTKLNNQTKGDVLTMNTTIENRSLLQENGYLFTVQDILAALSVAEGFKSRNSKNFARVLNAMSKGNVLLDILKDPSIADVPSNQFRYFKEFVSSHKLANRVYAPTRKGVLVPIAKINSMELREDKVYSTIDYTEVNVDSYKEISESFLSESFASASEVIEFTKDGQLIKQRVMLPMRHIFFADLYIELPEDEMDYTEEDHELVELRTKVMKEGFYYMNEHGDESHAFFLLRSASQARLLQAVFIDTNVMSPIDAYRVLGHDFLAYAKVDRDGNYVIDVDKMMTRPGLAGTNSIASKTVRFGNEVVTNIETGDQYLTGGTHTIALVEDRFVEINTGTYRAWDKERQEFRVFDASEHPITLTAADGALFCDEEMYHTLGAEFGQFNDAWQIRITPFVKGLMIFVPNLRSYYDAHVVALKSAVKGSFELLFKSNPNFVPQLRIAMFNKPMSKVKSYTDMPYQFIQASSLNVNDLWNVLKPHLDEIGNALHDPSLMKKYVGLDKVIDSDLLDAEVEHYLLDQSRVSTFTTFLDMFEWSYDDVQMKRYALDVLKEKIQEWKTGNIPVEGHYRYMIQDPYAVLEAGTKYEVRNDEGQLMITNRGDYHIQPNEAYIPSAHKDKSPLYVAAGRNPMIAKGEWQVLRNRGIEVYNQASRKGGFRNLLVMSVHDFATFAMGGADNDGDTALTVTEPAVVEALQRKVFPPLMDISFTDVNGEVEFLGDGVPYSKPMTGVYRLPVDMVVSQSNYRVTFTDRQKTTALYEEIHKLGIDYVIRTLKPNKIGLATNIASILADGVRGIGYDYMIKDASPQEKDNMLQRINKYENWINILRLVQGWEIDAAKHGGAYQEVMKETLDFMVNPPEELSYFNKGLGRRVWNKPNWLASRKGKDGHDVGSVLSRLMEMVQDFEDKELTNKIEVMYQDANSYSLLTKMNSSFNLDPNYFNMLLNQVKQIKAGYGGAVRQTYRGAEEYKNKIMSGNLEEGERELKMNEIDEMVSTHIGTIAEQARDRVAELMSQYPAKDIGYAAYYATYVDRKQDAGLSFPWTITREAFIQTLSYMENKPKQDQIVSNQVIDNNFTVAVCIPDDIQEKFTLDTVLEGLSTQSIFIQGVGDKYKLFINKTEVGFAYNSRNNISPLLGHDKFMLSVDACNLGKGTRTVNLEVGKLIKLGA</sequence>
<keyword evidence="3" id="KW-1185">Reference proteome</keyword>
<evidence type="ECO:0000313" key="2">
    <source>
        <dbReference type="EMBL" id="RHW31959.1"/>
    </source>
</evidence>
<gene>
    <name evidence="2" type="ORF">D1B32_12020</name>
</gene>
<evidence type="ECO:0000259" key="1">
    <source>
        <dbReference type="Pfam" id="PF05183"/>
    </source>
</evidence>
<protein>
    <recommendedName>
        <fullName evidence="1">RDRP core domain-containing protein</fullName>
    </recommendedName>
</protein>
<accession>A0A417YGP9</accession>
<dbReference type="AlphaFoldDB" id="A0A417YGP9"/>
<dbReference type="GO" id="GO:0003968">
    <property type="term" value="F:RNA-directed RNA polymerase activity"/>
    <property type="evidence" value="ECO:0007669"/>
    <property type="project" value="InterPro"/>
</dbReference>
<comment type="caution">
    <text evidence="2">The sequence shown here is derived from an EMBL/GenBank/DDBJ whole genome shotgun (WGS) entry which is preliminary data.</text>
</comment>
<reference evidence="2 3" key="1">
    <citation type="journal article" date="2007" name="Int. J. Syst. Evol. Microbiol.">
        <title>Oceanobacillus profundus sp. nov., isolated from a deep-sea sediment core.</title>
        <authorList>
            <person name="Kim Y.G."/>
            <person name="Choi D.H."/>
            <person name="Hyun S."/>
            <person name="Cho B.C."/>
        </authorList>
    </citation>
    <scope>NUCLEOTIDE SEQUENCE [LARGE SCALE GENOMIC DNA]</scope>
    <source>
        <strain evidence="2 3">DSM 18246</strain>
    </source>
</reference>
<dbReference type="InterPro" id="IPR057596">
    <property type="entry name" value="RDRP_core"/>
</dbReference>
<dbReference type="OrthoDB" id="1891855at2"/>
<proteinExistence type="predicted"/>
<dbReference type="Pfam" id="PF05183">
    <property type="entry name" value="RdRP"/>
    <property type="match status" value="1"/>
</dbReference>
<evidence type="ECO:0000313" key="3">
    <source>
        <dbReference type="Proteomes" id="UP000285456"/>
    </source>
</evidence>
<dbReference type="RefSeq" id="WP_118889517.1">
    <property type="nucleotide sequence ID" value="NZ_PHUT01000007.1"/>
</dbReference>
<dbReference type="Proteomes" id="UP000285456">
    <property type="component" value="Unassembled WGS sequence"/>
</dbReference>
<feature type="domain" description="RDRP core" evidence="1">
    <location>
        <begin position="521"/>
        <end position="801"/>
    </location>
</feature>
<name>A0A417YGP9_9BACI</name>